<organism evidence="2 3">
    <name type="scientific">Azospirillum baldaniorum</name>
    <dbReference type="NCBI Taxonomy" id="1064539"/>
    <lineage>
        <taxon>Bacteria</taxon>
        <taxon>Pseudomonadati</taxon>
        <taxon>Pseudomonadota</taxon>
        <taxon>Alphaproteobacteria</taxon>
        <taxon>Rhodospirillales</taxon>
        <taxon>Azospirillaceae</taxon>
        <taxon>Azospirillum</taxon>
    </lineage>
</organism>
<geneLocation type="plasmid" evidence="2 3">
    <name>AZOBR_p5</name>
</geneLocation>
<sequence>MGAQHLDVGAHWAPNKTRWAPKHPAKIGKAVSDHTVTFGRPNF</sequence>
<evidence type="ECO:0000313" key="3">
    <source>
        <dbReference type="Proteomes" id="UP000007319"/>
    </source>
</evidence>
<dbReference type="Proteomes" id="UP000007319">
    <property type="component" value="Plasmid AZOBR_p5"/>
</dbReference>
<reference evidence="2 3" key="1">
    <citation type="journal article" date="2011" name="PLoS Genet.">
        <title>Azospirillum genomes reveal transition of bacteria from aquatic to terrestrial environments.</title>
        <authorList>
            <person name="Wisniewski-Dye F."/>
            <person name="Borziak K."/>
            <person name="Khalsa-Moyers G."/>
            <person name="Alexandre G."/>
            <person name="Sukharnikov L.O."/>
            <person name="Wuichet K."/>
            <person name="Hurst G.B."/>
            <person name="McDonald W.H."/>
            <person name="Robertson J.S."/>
            <person name="Barbe V."/>
            <person name="Calteau A."/>
            <person name="Rouy Z."/>
            <person name="Mangenot S."/>
            <person name="Prigent-Combaret C."/>
            <person name="Normand P."/>
            <person name="Boyer M."/>
            <person name="Siguier P."/>
            <person name="Dessaux Y."/>
            <person name="Elmerich C."/>
            <person name="Condemine G."/>
            <person name="Krishnen G."/>
            <person name="Kennedy I."/>
            <person name="Paterson A.H."/>
            <person name="Gonzalez V."/>
            <person name="Mavingui P."/>
            <person name="Zhulin I.B."/>
        </authorList>
    </citation>
    <scope>NUCLEOTIDE SEQUENCE [LARGE SCALE GENOMIC DNA]</scope>
    <source>
        <strain evidence="2 3">Sp245</strain>
    </source>
</reference>
<evidence type="ECO:0000313" key="2">
    <source>
        <dbReference type="EMBL" id="CCD03918.1"/>
    </source>
</evidence>
<feature type="region of interest" description="Disordered" evidence="1">
    <location>
        <begin position="1"/>
        <end position="25"/>
    </location>
</feature>
<dbReference type="KEGG" id="abs:AZOBR_p50148"/>
<proteinExistence type="predicted"/>
<evidence type="ECO:0000256" key="1">
    <source>
        <dbReference type="SAM" id="MobiDB-lite"/>
    </source>
</evidence>
<dbReference type="AlphaFoldDB" id="A0A9P1K1M1"/>
<keyword evidence="3" id="KW-1185">Reference proteome</keyword>
<dbReference type="EMBL" id="HE577332">
    <property type="protein sequence ID" value="CCD03918.1"/>
    <property type="molecule type" value="Genomic_DNA"/>
</dbReference>
<name>A0A9P1K1M1_9PROT</name>
<gene>
    <name evidence="2" type="ORF">AZOBR_p50148</name>
</gene>
<accession>A0A9P1K1M1</accession>
<protein>
    <submittedName>
        <fullName evidence="2">Uncharacterized protein</fullName>
    </submittedName>
</protein>
<keyword evidence="2" id="KW-0614">Plasmid</keyword>